<dbReference type="KEGG" id="ptc:phytr_2370"/>
<evidence type="ECO:0000313" key="2">
    <source>
        <dbReference type="Proteomes" id="UP000241762"/>
    </source>
</evidence>
<dbReference type="EMBL" id="CP027845">
    <property type="protein sequence ID" value="AVP87194.1"/>
    <property type="molecule type" value="Genomic_DNA"/>
</dbReference>
<keyword evidence="2" id="KW-1185">Reference proteome</keyword>
<proteinExistence type="predicted"/>
<dbReference type="AlphaFoldDB" id="A0A2P1P7E5"/>
<reference evidence="1 2" key="1">
    <citation type="submission" date="2018-03" db="EMBL/GenBank/DDBJ databases">
        <title>A gene transfer event suggests a long-term partnership between eustigmatophyte algae and a novel lineage of endosymbiotic bacteria.</title>
        <authorList>
            <person name="Yurchenko T."/>
            <person name="Sevcikova T."/>
            <person name="Pribyl P."/>
            <person name="El Karkouri K."/>
            <person name="Klimes V."/>
            <person name="Amaral R."/>
            <person name="Zbrankova V."/>
            <person name="Kim E."/>
            <person name="Raoult D."/>
            <person name="Santos L.M.A."/>
            <person name="Elias M."/>
        </authorList>
    </citation>
    <scope>NUCLEOTIDE SEQUENCE [LARGE SCALE GENOMIC DNA]</scope>
    <source>
        <strain evidence="1">CCALA 838</strain>
    </source>
</reference>
<dbReference type="Proteomes" id="UP000241762">
    <property type="component" value="Chromosome"/>
</dbReference>
<dbReference type="RefSeq" id="WP_106874065.1">
    <property type="nucleotide sequence ID" value="NZ_CP027845.1"/>
</dbReference>
<evidence type="ECO:0000313" key="1">
    <source>
        <dbReference type="EMBL" id="AVP87194.1"/>
    </source>
</evidence>
<organism evidence="1 2">
    <name type="scientific">Candidatus Phycorickettsia trachydisci</name>
    <dbReference type="NCBI Taxonomy" id="2115978"/>
    <lineage>
        <taxon>Bacteria</taxon>
        <taxon>Pseudomonadati</taxon>
        <taxon>Pseudomonadota</taxon>
        <taxon>Alphaproteobacteria</taxon>
        <taxon>Rickettsiales</taxon>
        <taxon>Rickettsiaceae</taxon>
        <taxon>Candidatus Phycorickettsia</taxon>
    </lineage>
</organism>
<name>A0A2P1P7E5_9RICK</name>
<sequence>MATISRYRTSSHGNKHFNALLEFDSIQRAAEESRGLEKSYSAVTPELARQTQSIAEEAKNPKTTKVLNYRRSFSNNDRGL</sequence>
<gene>
    <name evidence="1" type="ORF">phytr_2370</name>
</gene>
<protein>
    <submittedName>
        <fullName evidence="1">Uncharacterized protein</fullName>
    </submittedName>
</protein>
<accession>A0A2P1P7E5</accession>